<dbReference type="RefSeq" id="WP_127805287.1">
    <property type="nucleotide sequence ID" value="NZ_SACY01000005.1"/>
</dbReference>
<dbReference type="SMART" id="SM00342">
    <property type="entry name" value="HTH_ARAC"/>
    <property type="match status" value="1"/>
</dbReference>
<organism evidence="4 5">
    <name type="scientific">Sandaracinomonas limnophila</name>
    <dbReference type="NCBI Taxonomy" id="1862386"/>
    <lineage>
        <taxon>Bacteria</taxon>
        <taxon>Pseudomonadati</taxon>
        <taxon>Bacteroidota</taxon>
        <taxon>Cytophagia</taxon>
        <taxon>Cytophagales</taxon>
        <taxon>Flectobacillaceae</taxon>
        <taxon>Sandaracinomonas</taxon>
    </lineage>
</organism>
<name>A0A437PMT3_9BACT</name>
<dbReference type="GO" id="GO:0043565">
    <property type="term" value="F:sequence-specific DNA binding"/>
    <property type="evidence" value="ECO:0007669"/>
    <property type="project" value="InterPro"/>
</dbReference>
<dbReference type="AlphaFoldDB" id="A0A437PMT3"/>
<feature type="transmembrane region" description="Helical" evidence="2">
    <location>
        <begin position="95"/>
        <end position="112"/>
    </location>
</feature>
<feature type="domain" description="HTH araC/xylS-type" evidence="3">
    <location>
        <begin position="285"/>
        <end position="384"/>
    </location>
</feature>
<protein>
    <submittedName>
        <fullName evidence="4">AraC family transcriptional regulator</fullName>
    </submittedName>
</protein>
<dbReference type="PANTHER" id="PTHR43280:SF2">
    <property type="entry name" value="HTH-TYPE TRANSCRIPTIONAL REGULATOR EXSA"/>
    <property type="match status" value="1"/>
</dbReference>
<keyword evidence="2" id="KW-1133">Transmembrane helix</keyword>
<dbReference type="Pfam" id="PF12833">
    <property type="entry name" value="HTH_18"/>
    <property type="match status" value="1"/>
</dbReference>
<keyword evidence="1" id="KW-0238">DNA-binding</keyword>
<dbReference type="Gene3D" id="1.10.10.60">
    <property type="entry name" value="Homeodomain-like"/>
    <property type="match status" value="1"/>
</dbReference>
<dbReference type="EMBL" id="SACY01000005">
    <property type="protein sequence ID" value="RVU23582.1"/>
    <property type="molecule type" value="Genomic_DNA"/>
</dbReference>
<evidence type="ECO:0000259" key="3">
    <source>
        <dbReference type="PROSITE" id="PS01124"/>
    </source>
</evidence>
<feature type="transmembrane region" description="Helical" evidence="2">
    <location>
        <begin position="31"/>
        <end position="51"/>
    </location>
</feature>
<sequence length="388" mass="45721">MSDFVPYMSFLTSATGLLFIGYILTRFKLSFTLFLLITIVFSIVYLEFYVYGLTSRHILHMLFLYRSPNFFRALFPAAFYFYVWKMLNPTKKLKPIHALHLVFPLLVLMAIMPDLMLPDQEKINILNGFYKNSTHLLVRNVGFFPAKTLQPTSIIICLAYVAYLFYYILQKQKEYGESFKYLNKNTLKWLKVLCFWFFIFYILQLIQFLNLNFYAKLDDPSQLLKCILSICVYSFFVATPDIQENMDGCIIPQNLNKEFKLPSIESFLPILLNEFSEDAQAIKLDATVKETKCFLDSDFDLQKCANLLSIHEQKLSKEIKKLYGISFVEFINRLKIHYFLSNMDDYKQYTLESYMYSSGFKNRSTFYAAFKKYVGVNPSFYFKESSNT</sequence>
<feature type="transmembrane region" description="Helical" evidence="2">
    <location>
        <begin position="6"/>
        <end position="24"/>
    </location>
</feature>
<keyword evidence="2" id="KW-0472">Membrane</keyword>
<keyword evidence="2" id="KW-0812">Transmembrane</keyword>
<accession>A0A437PMT3</accession>
<comment type="caution">
    <text evidence="4">The sequence shown here is derived from an EMBL/GenBank/DDBJ whole genome shotgun (WGS) entry which is preliminary data.</text>
</comment>
<evidence type="ECO:0000313" key="5">
    <source>
        <dbReference type="Proteomes" id="UP000282832"/>
    </source>
</evidence>
<gene>
    <name evidence="4" type="ORF">EOJ36_10925</name>
</gene>
<reference evidence="4 5" key="1">
    <citation type="submission" date="2019-01" db="EMBL/GenBank/DDBJ databases">
        <authorList>
            <person name="Chen W.-M."/>
        </authorList>
    </citation>
    <scope>NUCLEOTIDE SEQUENCE [LARGE SCALE GENOMIC DNA]</scope>
    <source>
        <strain evidence="4 5">FSY-15</strain>
    </source>
</reference>
<dbReference type="GO" id="GO:0003700">
    <property type="term" value="F:DNA-binding transcription factor activity"/>
    <property type="evidence" value="ECO:0007669"/>
    <property type="project" value="InterPro"/>
</dbReference>
<feature type="transmembrane region" description="Helical" evidence="2">
    <location>
        <begin position="189"/>
        <end position="209"/>
    </location>
</feature>
<dbReference type="PROSITE" id="PS01124">
    <property type="entry name" value="HTH_ARAC_FAMILY_2"/>
    <property type="match status" value="1"/>
</dbReference>
<dbReference type="Proteomes" id="UP000282832">
    <property type="component" value="Unassembled WGS sequence"/>
</dbReference>
<dbReference type="OrthoDB" id="9779074at2"/>
<feature type="transmembrane region" description="Helical" evidence="2">
    <location>
        <begin position="149"/>
        <end position="169"/>
    </location>
</feature>
<evidence type="ECO:0000313" key="4">
    <source>
        <dbReference type="EMBL" id="RVU23582.1"/>
    </source>
</evidence>
<feature type="transmembrane region" description="Helical" evidence="2">
    <location>
        <begin position="63"/>
        <end position="83"/>
    </location>
</feature>
<dbReference type="PANTHER" id="PTHR43280">
    <property type="entry name" value="ARAC-FAMILY TRANSCRIPTIONAL REGULATOR"/>
    <property type="match status" value="1"/>
</dbReference>
<evidence type="ECO:0000256" key="2">
    <source>
        <dbReference type="SAM" id="Phobius"/>
    </source>
</evidence>
<evidence type="ECO:0000256" key="1">
    <source>
        <dbReference type="ARBA" id="ARBA00023125"/>
    </source>
</evidence>
<keyword evidence="5" id="KW-1185">Reference proteome</keyword>
<proteinExistence type="predicted"/>
<dbReference type="InterPro" id="IPR018060">
    <property type="entry name" value="HTH_AraC"/>
</dbReference>